<dbReference type="EMBL" id="FNNQ01000001">
    <property type="protein sequence ID" value="SDW16879.1"/>
    <property type="molecule type" value="Genomic_DNA"/>
</dbReference>
<organism evidence="2 3">
    <name type="scientific">Marininema mesophilum</name>
    <dbReference type="NCBI Taxonomy" id="1048340"/>
    <lineage>
        <taxon>Bacteria</taxon>
        <taxon>Bacillati</taxon>
        <taxon>Bacillota</taxon>
        <taxon>Bacilli</taxon>
        <taxon>Bacillales</taxon>
        <taxon>Thermoactinomycetaceae</taxon>
        <taxon>Marininema</taxon>
    </lineage>
</organism>
<reference evidence="2 3" key="1">
    <citation type="submission" date="2016-10" db="EMBL/GenBank/DDBJ databases">
        <authorList>
            <person name="de Groot N.N."/>
        </authorList>
    </citation>
    <scope>NUCLEOTIDE SEQUENCE [LARGE SCALE GENOMIC DNA]</scope>
    <source>
        <strain evidence="2 3">DSM 45610</strain>
    </source>
</reference>
<dbReference type="Proteomes" id="UP000198534">
    <property type="component" value="Unassembled WGS sequence"/>
</dbReference>
<gene>
    <name evidence="2" type="ORF">SAMN05444487_101427</name>
</gene>
<name>A0A1H2RDY7_9BACL</name>
<sequence length="194" mass="21073">MMSVKVTDDAAWGAVKKGKLTGFSIMGLREPVLKSAQGKLLDDPDKAAATLKGAIKRTTLADLGDDWYVNAVSLVDEPCVPKAKFIAIKSKETANEGGFFAKLLSAMKEEVANLEGEPQSTEKSKGDDEMTEEEIKAIVKSVLAEAEAEQEPEKPEEKTTEEIPAAEKAVVAHRLLNNAPQRMQGMMKNVSKKR</sequence>
<dbReference type="STRING" id="1048340.SAMN05444487_101427"/>
<evidence type="ECO:0000313" key="2">
    <source>
        <dbReference type="EMBL" id="SDW16879.1"/>
    </source>
</evidence>
<protein>
    <submittedName>
        <fullName evidence="2">Uncharacterized protein</fullName>
    </submittedName>
</protein>
<proteinExistence type="predicted"/>
<dbReference type="RefSeq" id="WP_245726212.1">
    <property type="nucleotide sequence ID" value="NZ_FNNQ01000001.1"/>
</dbReference>
<feature type="region of interest" description="Disordered" evidence="1">
    <location>
        <begin position="143"/>
        <end position="164"/>
    </location>
</feature>
<evidence type="ECO:0000313" key="3">
    <source>
        <dbReference type="Proteomes" id="UP000198534"/>
    </source>
</evidence>
<evidence type="ECO:0000256" key="1">
    <source>
        <dbReference type="SAM" id="MobiDB-lite"/>
    </source>
</evidence>
<keyword evidence="3" id="KW-1185">Reference proteome</keyword>
<feature type="compositionally biased region" description="Basic and acidic residues" evidence="1">
    <location>
        <begin position="151"/>
        <end position="161"/>
    </location>
</feature>
<dbReference type="AlphaFoldDB" id="A0A1H2RDY7"/>
<accession>A0A1H2RDY7</accession>